<accession>A0A2V5HLE0</accession>
<organism evidence="1 2">
    <name type="scientific">Aspergillus violaceofuscus (strain CBS 115571)</name>
    <dbReference type="NCBI Taxonomy" id="1450538"/>
    <lineage>
        <taxon>Eukaryota</taxon>
        <taxon>Fungi</taxon>
        <taxon>Dikarya</taxon>
        <taxon>Ascomycota</taxon>
        <taxon>Pezizomycotina</taxon>
        <taxon>Eurotiomycetes</taxon>
        <taxon>Eurotiomycetidae</taxon>
        <taxon>Eurotiales</taxon>
        <taxon>Aspergillaceae</taxon>
        <taxon>Aspergillus</taxon>
    </lineage>
</organism>
<dbReference type="EMBL" id="KZ825101">
    <property type="protein sequence ID" value="PYI24581.1"/>
    <property type="molecule type" value="Genomic_DNA"/>
</dbReference>
<evidence type="ECO:0000313" key="1">
    <source>
        <dbReference type="EMBL" id="PYI24581.1"/>
    </source>
</evidence>
<evidence type="ECO:0000313" key="2">
    <source>
        <dbReference type="Proteomes" id="UP000249829"/>
    </source>
</evidence>
<reference evidence="1" key="1">
    <citation type="submission" date="2018-02" db="EMBL/GenBank/DDBJ databases">
        <title>The genomes of Aspergillus section Nigri reveals drivers in fungal speciation.</title>
        <authorList>
            <consortium name="DOE Joint Genome Institute"/>
            <person name="Vesth T.C."/>
            <person name="Nybo J."/>
            <person name="Theobald S."/>
            <person name="Brandl J."/>
            <person name="Frisvad J.C."/>
            <person name="Nielsen K.F."/>
            <person name="Lyhne E.K."/>
            <person name="Kogle M.E."/>
            <person name="Kuo A."/>
            <person name="Riley R."/>
            <person name="Clum A."/>
            <person name="Nolan M."/>
            <person name="Lipzen A."/>
            <person name="Salamov A."/>
            <person name="Henrissat B."/>
            <person name="Wiebenga A."/>
            <person name="De vries R.P."/>
            <person name="Grigoriev I.V."/>
            <person name="Mortensen U.H."/>
            <person name="Andersen M.R."/>
            <person name="Baker S.E."/>
        </authorList>
    </citation>
    <scope>NUCLEOTIDE SEQUENCE [LARGE SCALE GENOMIC DNA]</scope>
    <source>
        <strain evidence="1">CBS 115571</strain>
    </source>
</reference>
<name>A0A2V5HLE0_ASPV1</name>
<gene>
    <name evidence="1" type="ORF">BO99DRAFT_308</name>
</gene>
<dbReference type="Proteomes" id="UP000249829">
    <property type="component" value="Unassembled WGS sequence"/>
</dbReference>
<protein>
    <submittedName>
        <fullName evidence="1">Uncharacterized protein</fullName>
    </submittedName>
</protein>
<proteinExistence type="predicted"/>
<sequence>MGHRTTPVSVFGHSSLATWTGSLESCLHFRYHPQLTEGLHISRSTHARQYKRTAASSGAQNGVLQVTGRQNMDSPRIYARISVRNVGSGAFMELKKPFPTDGMGDCFSGQGIHGSMKEPLKVFIRSWRIRGSLSPATRLPRFFSHSPVTPPDDQKAARMIGMFEVQIHRARCDREAI</sequence>
<dbReference type="AlphaFoldDB" id="A0A2V5HLE0"/>
<keyword evidence="2" id="KW-1185">Reference proteome</keyword>